<dbReference type="SUPFAM" id="SSF74784">
    <property type="entry name" value="Translin"/>
    <property type="match status" value="1"/>
</dbReference>
<dbReference type="Proteomes" id="UP000782241">
    <property type="component" value="Unassembled WGS sequence"/>
</dbReference>
<dbReference type="InterPro" id="IPR016068">
    <property type="entry name" value="Translin_N"/>
</dbReference>
<dbReference type="SUPFAM" id="SSF53474">
    <property type="entry name" value="alpha/beta-Hydrolases"/>
    <property type="match status" value="1"/>
</dbReference>
<evidence type="ECO:0000256" key="2">
    <source>
        <dbReference type="ARBA" id="ARBA00004496"/>
    </source>
</evidence>
<sequence>MSTGVKRDRDGNARTKNTAGPKQSGPRGRFHDMFESFRDELDEHHDRRERIVKASRDVTAQSKKIIFALQRVKHLNKDFPSHIQQDMDTRLEEIAKLLNGIAPDLQNVNRYRYTSPLRCLEEFVEALSFAHYLRHQTLITPTQAQAAMPTNIALTTNDYIYGIFDIFGELMRFATVTTAQTGELAGEGGRNIMSDIQELGCAFEILPDVPTKDWRGKMGAMRQSVKKVEKLGYGLVVRGSERPKGWVPDMKDDAHEPAAGLMFGDLPARIEWETIPIDKNKPLPGFKMEGIHSSGGSSLAEDWSGAPTPSDHHQNSPRNDSSLPKAHNPEVVVEETMSRRSTFFVNVDWRMGATLATVTNIVGQMYVECLEPARRLYPYPIVLIHGDFHTGQTTKPDGQPGWASFFLKKGFQVYIVDLPPSGRSNFLTPSHYLHRDVGTASSLISARAIETSLTAPSIPRAPNIPLQYEKAAFHNKWPGTGQRGDPIFAKYCASLATLHLNKVERQSLAQNALQALLGHIGKSILIGEGSGGNMTWLATDVEPDLVAGAIALEPAGPPFGTACPKEGNPYREYSPYIRREEGVRIYGLADIPLTYDPPCHPHEGFDRPARDPLDVVRILAPDRKSECYVQGGKNIRKLINLEKLPTTVVTAHASSHSMYDWATVSFLNQAGVKCSWTRLEEKNILGNGHLMFLEKNSDEIAQVVLNWILENTIPKTYLDILLQPSTPPESSEVAELIKQARPRKRYSIASSSSQLSGQETHCLSSQSTDEEVSQALSLRTPPVPSSQASAGRENEMGEASGHRLIGISNHRAPPSSGQSTVSMNGQSQSPYPRSSSAQNYKRPRLGYSTAMSTSSASSPSLPSPNPSATTRSVAQQHPQPAQHHQPAQQTYMQQSQASNGDHPAAPDISLLRPAHPGGGPPQLRQQARTDSRSPIASPALSHTGQIQAPKPFRPRQSSLYDHLPLGQQIGSSQRESQRNFNFHNGHTTVRFECQTGTAEESIAAMTMYNPGRPSSGLAHPATITGQQRRSPMVQPQQHSPRPAQMGQSPALSNKGGLHQISAPMSTAESTATAGVWSPFTPVPSLLGGRVKTPFNGCAQSTPPSPSPAPKLSFNFDPHDHSTGSPVPSRSQQTPTPK</sequence>
<dbReference type="InterPro" id="IPR002848">
    <property type="entry name" value="Translin_fam"/>
</dbReference>
<name>A0A9P7KY99_9HYPO</name>
<comment type="similarity">
    <text evidence="3">Belongs to the translin family.</text>
</comment>
<evidence type="ECO:0000256" key="3">
    <source>
        <dbReference type="ARBA" id="ARBA00005902"/>
    </source>
</evidence>
<feature type="compositionally biased region" description="Polar residues" evidence="6">
    <location>
        <begin position="1023"/>
        <end position="1051"/>
    </location>
</feature>
<feature type="region of interest" description="Disordered" evidence="6">
    <location>
        <begin position="1084"/>
        <end position="1137"/>
    </location>
</feature>
<organism evidence="7 8">
    <name type="scientific">Fusarium avenaceum</name>
    <dbReference type="NCBI Taxonomy" id="40199"/>
    <lineage>
        <taxon>Eukaryota</taxon>
        <taxon>Fungi</taxon>
        <taxon>Dikarya</taxon>
        <taxon>Ascomycota</taxon>
        <taxon>Pezizomycotina</taxon>
        <taxon>Sordariomycetes</taxon>
        <taxon>Hypocreomycetidae</taxon>
        <taxon>Hypocreales</taxon>
        <taxon>Nectriaceae</taxon>
        <taxon>Fusarium</taxon>
        <taxon>Fusarium tricinctum species complex</taxon>
    </lineage>
</organism>
<dbReference type="GO" id="GO:0005737">
    <property type="term" value="C:cytoplasm"/>
    <property type="evidence" value="ECO:0007669"/>
    <property type="project" value="UniProtKB-SubCell"/>
</dbReference>
<dbReference type="PANTHER" id="PTHR10741">
    <property type="entry name" value="TRANSLIN AND TRANSLIN ASSOCIATED PROTEIN X"/>
    <property type="match status" value="1"/>
</dbReference>
<dbReference type="CDD" id="cd12809">
    <property type="entry name" value="Esterase_713_like-2"/>
    <property type="match status" value="1"/>
</dbReference>
<comment type="caution">
    <text evidence="7">The sequence shown here is derived from an EMBL/GenBank/DDBJ whole genome shotgun (WGS) entry which is preliminary data.</text>
</comment>
<feature type="compositionally biased region" description="Low complexity" evidence="6">
    <location>
        <begin position="848"/>
        <end position="889"/>
    </location>
</feature>
<reference evidence="7" key="1">
    <citation type="submission" date="2021-04" db="EMBL/GenBank/DDBJ databases">
        <title>Draft genome of Fusarium avenaceum strain F156N33, isolated from an atmospheric sample in Virginia.</title>
        <authorList>
            <person name="Yang S."/>
            <person name="Vinatzer B.A."/>
            <person name="Coleman J."/>
        </authorList>
    </citation>
    <scope>NUCLEOTIDE SEQUENCE</scope>
    <source>
        <strain evidence="7">F156N33</strain>
    </source>
</reference>
<proteinExistence type="inferred from homology"/>
<evidence type="ECO:0008006" key="9">
    <source>
        <dbReference type="Google" id="ProtNLM"/>
    </source>
</evidence>
<feature type="compositionally biased region" description="Polar residues" evidence="6">
    <location>
        <begin position="890"/>
        <end position="899"/>
    </location>
</feature>
<feature type="compositionally biased region" description="Polar residues" evidence="6">
    <location>
        <begin position="757"/>
        <end position="767"/>
    </location>
</feature>
<evidence type="ECO:0000256" key="4">
    <source>
        <dbReference type="ARBA" id="ARBA00022490"/>
    </source>
</evidence>
<feature type="compositionally biased region" description="Polar residues" evidence="6">
    <location>
        <begin position="815"/>
        <end position="839"/>
    </location>
</feature>
<evidence type="ECO:0000256" key="1">
    <source>
        <dbReference type="ARBA" id="ARBA00004123"/>
    </source>
</evidence>
<feature type="compositionally biased region" description="Low complexity" evidence="6">
    <location>
        <begin position="747"/>
        <end position="756"/>
    </location>
</feature>
<dbReference type="InterPro" id="IPR036081">
    <property type="entry name" value="Translin_sf"/>
</dbReference>
<dbReference type="Pfam" id="PF01997">
    <property type="entry name" value="Translin"/>
    <property type="match status" value="1"/>
</dbReference>
<feature type="compositionally biased region" description="Polar residues" evidence="6">
    <location>
        <begin position="1122"/>
        <end position="1137"/>
    </location>
</feature>
<feature type="region of interest" description="Disordered" evidence="6">
    <location>
        <begin position="1013"/>
        <end position="1052"/>
    </location>
</feature>
<feature type="region of interest" description="Disordered" evidence="6">
    <location>
        <begin position="747"/>
        <end position="953"/>
    </location>
</feature>
<dbReference type="InterPro" id="IPR016069">
    <property type="entry name" value="Translin_C"/>
</dbReference>
<dbReference type="Gene3D" id="3.40.50.1820">
    <property type="entry name" value="alpha/beta hydrolase"/>
    <property type="match status" value="1"/>
</dbReference>
<feature type="region of interest" description="Disordered" evidence="6">
    <location>
        <begin position="1"/>
        <end position="30"/>
    </location>
</feature>
<feature type="compositionally biased region" description="Basic and acidic residues" evidence="6">
    <location>
        <begin position="1"/>
        <end position="13"/>
    </location>
</feature>
<comment type="subcellular location">
    <subcellularLocation>
        <location evidence="2">Cytoplasm</location>
    </subcellularLocation>
    <subcellularLocation>
        <location evidence="1">Nucleus</location>
    </subcellularLocation>
</comment>
<accession>A0A9P7KY99</accession>
<keyword evidence="8" id="KW-1185">Reference proteome</keyword>
<dbReference type="InterPro" id="IPR029058">
    <property type="entry name" value="AB_hydrolase_fold"/>
</dbReference>
<feature type="compositionally biased region" description="Polar residues" evidence="6">
    <location>
        <begin position="923"/>
        <end position="946"/>
    </location>
</feature>
<evidence type="ECO:0000313" key="7">
    <source>
        <dbReference type="EMBL" id="KAG5663271.1"/>
    </source>
</evidence>
<dbReference type="CDD" id="cd14820">
    <property type="entry name" value="TRAX"/>
    <property type="match status" value="1"/>
</dbReference>
<feature type="region of interest" description="Disordered" evidence="6">
    <location>
        <begin position="290"/>
        <end position="326"/>
    </location>
</feature>
<evidence type="ECO:0000313" key="8">
    <source>
        <dbReference type="Proteomes" id="UP000782241"/>
    </source>
</evidence>
<dbReference type="GO" id="GO:0005634">
    <property type="term" value="C:nucleus"/>
    <property type="evidence" value="ECO:0007669"/>
    <property type="project" value="UniProtKB-SubCell"/>
</dbReference>
<dbReference type="Gene3D" id="1.20.58.200">
    <property type="entry name" value="Translin, domain 2"/>
    <property type="match status" value="1"/>
</dbReference>
<protein>
    <recommendedName>
        <fullName evidence="9">AB hydrolase-1 domain-containing protein</fullName>
    </recommendedName>
</protein>
<keyword evidence="4" id="KW-0963">Cytoplasm</keyword>
<evidence type="ECO:0000256" key="5">
    <source>
        <dbReference type="ARBA" id="ARBA00023242"/>
    </source>
</evidence>
<dbReference type="GO" id="GO:0043565">
    <property type="term" value="F:sequence-specific DNA binding"/>
    <property type="evidence" value="ECO:0007669"/>
    <property type="project" value="InterPro"/>
</dbReference>
<dbReference type="Gene3D" id="1.20.58.190">
    <property type="entry name" value="Translin, domain 1"/>
    <property type="match status" value="1"/>
</dbReference>
<gene>
    <name evidence="7" type="ORF">KAF25_001207</name>
</gene>
<dbReference type="EMBL" id="JAGPUO010000004">
    <property type="protein sequence ID" value="KAG5663271.1"/>
    <property type="molecule type" value="Genomic_DNA"/>
</dbReference>
<dbReference type="AlphaFoldDB" id="A0A9P7KY99"/>
<evidence type="ECO:0000256" key="6">
    <source>
        <dbReference type="SAM" id="MobiDB-lite"/>
    </source>
</evidence>
<keyword evidence="5" id="KW-0539">Nucleus</keyword>